<dbReference type="SUPFAM" id="SSF56112">
    <property type="entry name" value="Protein kinase-like (PK-like)"/>
    <property type="match status" value="1"/>
</dbReference>
<reference evidence="1 2" key="1">
    <citation type="submission" date="2024-07" db="EMBL/GenBank/DDBJ databases">
        <authorList>
            <person name="Li M."/>
        </authorList>
    </citation>
    <scope>NUCLEOTIDE SEQUENCE [LARGE SCALE GENOMIC DNA]</scope>
    <source>
        <strain evidence="1 2">25A3E</strain>
    </source>
</reference>
<accession>A0ABV3YSF3</accession>
<gene>
    <name evidence="1" type="ORF">AB5S05_09255</name>
</gene>
<dbReference type="EMBL" id="JBFTEG010000005">
    <property type="protein sequence ID" value="MEX6502247.1"/>
    <property type="molecule type" value="Genomic_DNA"/>
</dbReference>
<name>A0ABV3YSF3_9PSED</name>
<comment type="caution">
    <text evidence="1">The sequence shown here is derived from an EMBL/GenBank/DDBJ whole genome shotgun (WGS) entry which is preliminary data.</text>
</comment>
<protein>
    <recommendedName>
        <fullName evidence="3">Aminoglycoside phosphotransferase domain-containing protein</fullName>
    </recommendedName>
</protein>
<evidence type="ECO:0000313" key="2">
    <source>
        <dbReference type="Proteomes" id="UP001560296"/>
    </source>
</evidence>
<dbReference type="RefSeq" id="WP_369287212.1">
    <property type="nucleotide sequence ID" value="NZ_JBFTEG010000005.1"/>
</dbReference>
<dbReference type="InterPro" id="IPR011009">
    <property type="entry name" value="Kinase-like_dom_sf"/>
</dbReference>
<keyword evidence="2" id="KW-1185">Reference proteome</keyword>
<evidence type="ECO:0000313" key="1">
    <source>
        <dbReference type="EMBL" id="MEX6502247.1"/>
    </source>
</evidence>
<evidence type="ECO:0008006" key="3">
    <source>
        <dbReference type="Google" id="ProtNLM"/>
    </source>
</evidence>
<sequence length="358" mass="40591">MSPEQRRHQAQLAFAASGEELEVGRADDCPLPVEQLLASTTASPWVTRHFAGGLTAEVYRIEAGGRAWTLKRARPRCKVANVDGQTSFLNEVQRRADIQRLKTAAGGAERFAALVDTQYASYRQGLLLSPWIDGQAVGDWNERRLLQLFDCLHELLLEGLFEWDLCPGNTLDDGRIRLFDFGYMYRFEPLRAFNSNGCASPQFHAAERFETRQYFACLLQLEKHGEQQALNAFELEKRIALEAYRRLHHELARRGASAGVLSWLEAIMASWQGALAAGLDGLYLKEAWRSHWLDLHDDLGGQTCTPLTLARIDWLAGCLEARGNDLRRLGLLAQRSQRQWQTQLRKAWVQAQAWQLGE</sequence>
<organism evidence="1 2">
    <name type="scientific">Pseudomonas zhanjiangensis</name>
    <dbReference type="NCBI Taxonomy" id="3239015"/>
    <lineage>
        <taxon>Bacteria</taxon>
        <taxon>Pseudomonadati</taxon>
        <taxon>Pseudomonadota</taxon>
        <taxon>Gammaproteobacteria</taxon>
        <taxon>Pseudomonadales</taxon>
        <taxon>Pseudomonadaceae</taxon>
        <taxon>Pseudomonas</taxon>
    </lineage>
</organism>
<dbReference type="Proteomes" id="UP001560296">
    <property type="component" value="Unassembled WGS sequence"/>
</dbReference>
<proteinExistence type="predicted"/>